<keyword evidence="2" id="KW-1185">Reference proteome</keyword>
<dbReference type="AlphaFoldDB" id="A0A1B8TSS8"/>
<name>A0A1B8TSS8_9FLAO</name>
<reference evidence="2" key="1">
    <citation type="submission" date="2016-02" db="EMBL/GenBank/DDBJ databases">
        <authorList>
            <person name="Shin S.-K."/>
            <person name="Yi H."/>
            <person name="Kim E."/>
        </authorList>
    </citation>
    <scope>NUCLEOTIDE SEQUENCE [LARGE SCALE GENOMIC DNA]</scope>
    <source>
        <strain evidence="2">LPB0003</strain>
    </source>
</reference>
<organism evidence="1 2">
    <name type="scientific">Polaribacter vadi</name>
    <dbReference type="NCBI Taxonomy" id="1774273"/>
    <lineage>
        <taxon>Bacteria</taxon>
        <taxon>Pseudomonadati</taxon>
        <taxon>Bacteroidota</taxon>
        <taxon>Flavobacteriia</taxon>
        <taxon>Flavobacteriales</taxon>
        <taxon>Flavobacteriaceae</taxon>
    </lineage>
</organism>
<dbReference type="RefSeq" id="WP_065319693.1">
    <property type="nucleotide sequence ID" value="NZ_CP017477.1"/>
</dbReference>
<evidence type="ECO:0000313" key="1">
    <source>
        <dbReference type="EMBL" id="OBY62707.1"/>
    </source>
</evidence>
<comment type="caution">
    <text evidence="1">The sequence shown here is derived from an EMBL/GenBank/DDBJ whole genome shotgun (WGS) entry which is preliminary data.</text>
</comment>
<dbReference type="Pfam" id="PF14114">
    <property type="entry name" value="DUF4286"/>
    <property type="match status" value="1"/>
</dbReference>
<accession>A0A1B8TSS8</accession>
<dbReference type="OrthoDB" id="1121837at2"/>
<dbReference type="Proteomes" id="UP000092584">
    <property type="component" value="Unassembled WGS sequence"/>
</dbReference>
<dbReference type="STRING" id="1774273.LPB03_11180"/>
<gene>
    <name evidence="1" type="ORF">LPB3_11190</name>
</gene>
<dbReference type="EMBL" id="LSFM01000023">
    <property type="protein sequence ID" value="OBY62707.1"/>
    <property type="molecule type" value="Genomic_DNA"/>
</dbReference>
<evidence type="ECO:0000313" key="2">
    <source>
        <dbReference type="Proteomes" id="UP000092584"/>
    </source>
</evidence>
<sequence>MYIYNVTINIDNAVHDEWLTWMETHIIEVLNTGKFISAKFTQVLVEEEMGGKTYSVQYTANTQADLHDYYKEDADDLRIKSLQKFGDKMLAFRTELKLVKEFYPTENKN</sequence>
<dbReference type="InterPro" id="IPR025563">
    <property type="entry name" value="DUF4286"/>
</dbReference>
<proteinExistence type="predicted"/>
<protein>
    <recommendedName>
        <fullName evidence="3">DUF4286 domain-containing protein</fullName>
    </recommendedName>
</protein>
<dbReference type="KEGG" id="pob:LPB03_11180"/>
<evidence type="ECO:0008006" key="3">
    <source>
        <dbReference type="Google" id="ProtNLM"/>
    </source>
</evidence>